<gene>
    <name evidence="2" type="ORF">B9479_004819</name>
</gene>
<dbReference type="AlphaFoldDB" id="A0A5D3ASV3"/>
<reference evidence="2 3" key="1">
    <citation type="submission" date="2017-05" db="EMBL/GenBank/DDBJ databases">
        <title>The Genome Sequence of Tsuchiyaea wingfieldii DSM 27421.</title>
        <authorList>
            <person name="Cuomo C."/>
            <person name="Passer A."/>
            <person name="Billmyre B."/>
            <person name="Heitman J."/>
        </authorList>
    </citation>
    <scope>NUCLEOTIDE SEQUENCE [LARGE SCALE GENOMIC DNA]</scope>
    <source>
        <strain evidence="2 3">DSM 27421</strain>
    </source>
</reference>
<dbReference type="EMBL" id="NIDF01000059">
    <property type="protein sequence ID" value="TYJ54495.1"/>
    <property type="molecule type" value="Genomic_DNA"/>
</dbReference>
<name>A0A5D3ASV3_9TREE</name>
<accession>A0A5D3ASV3</accession>
<feature type="compositionally biased region" description="Basic and acidic residues" evidence="1">
    <location>
        <begin position="48"/>
        <end position="57"/>
    </location>
</feature>
<proteinExistence type="predicted"/>
<comment type="caution">
    <text evidence="2">The sequence shown here is derived from an EMBL/GenBank/DDBJ whole genome shotgun (WGS) entry which is preliminary data.</text>
</comment>
<keyword evidence="3" id="KW-1185">Reference proteome</keyword>
<evidence type="ECO:0000313" key="2">
    <source>
        <dbReference type="EMBL" id="TYJ54495.1"/>
    </source>
</evidence>
<organism evidence="2 3">
    <name type="scientific">Cryptococcus floricola</name>
    <dbReference type="NCBI Taxonomy" id="2591691"/>
    <lineage>
        <taxon>Eukaryota</taxon>
        <taxon>Fungi</taxon>
        <taxon>Dikarya</taxon>
        <taxon>Basidiomycota</taxon>
        <taxon>Agaricomycotina</taxon>
        <taxon>Tremellomycetes</taxon>
        <taxon>Tremellales</taxon>
        <taxon>Cryptococcaceae</taxon>
        <taxon>Cryptococcus</taxon>
    </lineage>
</organism>
<feature type="region of interest" description="Disordered" evidence="1">
    <location>
        <begin position="36"/>
        <end position="57"/>
    </location>
</feature>
<evidence type="ECO:0000313" key="3">
    <source>
        <dbReference type="Proteomes" id="UP000322245"/>
    </source>
</evidence>
<evidence type="ECO:0000256" key="1">
    <source>
        <dbReference type="SAM" id="MobiDB-lite"/>
    </source>
</evidence>
<sequence length="99" mass="11568">MSASPAYEQKIQAFRQSIDETLRDYDACKRQEFEESAEGWDMINTSSDPEKKERVRRHAEAEFASEREVLVKGLESDFQHYSKAWLEEDMTLASAMNQK</sequence>
<protein>
    <submittedName>
        <fullName evidence="2">Uncharacterized protein</fullName>
    </submittedName>
</protein>
<dbReference type="Proteomes" id="UP000322245">
    <property type="component" value="Unassembled WGS sequence"/>
</dbReference>